<protein>
    <submittedName>
        <fullName evidence="3">Uncharacterized protein</fullName>
    </submittedName>
</protein>
<feature type="region of interest" description="Disordered" evidence="1">
    <location>
        <begin position="18"/>
        <end position="47"/>
    </location>
</feature>
<reference evidence="3 4" key="1">
    <citation type="submission" date="2024-04" db="EMBL/GenBank/DDBJ databases">
        <title>Tritrichomonas musculus Genome.</title>
        <authorList>
            <person name="Alves-Ferreira E."/>
            <person name="Grigg M."/>
            <person name="Lorenzi H."/>
            <person name="Galac M."/>
        </authorList>
    </citation>
    <scope>NUCLEOTIDE SEQUENCE [LARGE SCALE GENOMIC DNA]</scope>
    <source>
        <strain evidence="3 4">EAF2021</strain>
    </source>
</reference>
<evidence type="ECO:0000256" key="1">
    <source>
        <dbReference type="SAM" id="MobiDB-lite"/>
    </source>
</evidence>
<evidence type="ECO:0000313" key="4">
    <source>
        <dbReference type="Proteomes" id="UP001470230"/>
    </source>
</evidence>
<dbReference type="EMBL" id="JAPFFF010000251">
    <property type="protein sequence ID" value="KAK8835004.1"/>
    <property type="molecule type" value="Genomic_DNA"/>
</dbReference>
<evidence type="ECO:0000313" key="3">
    <source>
        <dbReference type="EMBL" id="KAK8843250.1"/>
    </source>
</evidence>
<keyword evidence="4" id="KW-1185">Reference proteome</keyword>
<gene>
    <name evidence="2" type="ORF">M9Y10_019924</name>
    <name evidence="3" type="ORF">M9Y10_025104</name>
</gene>
<dbReference type="EMBL" id="JAPFFF010000035">
    <property type="protein sequence ID" value="KAK8843250.1"/>
    <property type="molecule type" value="Genomic_DNA"/>
</dbReference>
<sequence length="310" mass="37291">MIKISKVDDDENIEKLQVSELKHEEYLEEEEEEEEFGEEEEEEEINNSSTIIDYNTFKKYPCDNYFQLFMAAFYRQQLDDWSGFEIEPEYYRQQLLDWSGFEIESEYYNTIEFKRINEIFSNQASDPPKFVEILKENQHSIPNIMLAAFFNLDDDEDNKREKITQILENEKNSSTGAPKIIYSRGISSNLDFPFEVLRKKHVHLEEYQLSFISRLRKWKNEDCQKKFDQEFSEKCNCIYKISFILGSKNDVPVLLMFNQKTKLRYFGTKVSQNKIQVFKSKEKFLDSIDTIYLLFYKMNKLFLKKKENSF</sequence>
<dbReference type="Proteomes" id="UP001470230">
    <property type="component" value="Unassembled WGS sequence"/>
</dbReference>
<name>A0ABR2HAJ5_9EUKA</name>
<comment type="caution">
    <text evidence="3">The sequence shown here is derived from an EMBL/GenBank/DDBJ whole genome shotgun (WGS) entry which is preliminary data.</text>
</comment>
<evidence type="ECO:0000313" key="2">
    <source>
        <dbReference type="EMBL" id="KAK8835004.1"/>
    </source>
</evidence>
<accession>A0ABR2HAJ5</accession>
<feature type="compositionally biased region" description="Acidic residues" evidence="1">
    <location>
        <begin position="26"/>
        <end position="45"/>
    </location>
</feature>
<proteinExistence type="predicted"/>
<organism evidence="3 4">
    <name type="scientific">Tritrichomonas musculus</name>
    <dbReference type="NCBI Taxonomy" id="1915356"/>
    <lineage>
        <taxon>Eukaryota</taxon>
        <taxon>Metamonada</taxon>
        <taxon>Parabasalia</taxon>
        <taxon>Tritrichomonadida</taxon>
        <taxon>Tritrichomonadidae</taxon>
        <taxon>Tritrichomonas</taxon>
    </lineage>
</organism>